<dbReference type="EMBL" id="ML978125">
    <property type="protein sequence ID" value="KAF2099677.1"/>
    <property type="molecule type" value="Genomic_DNA"/>
</dbReference>
<evidence type="ECO:0000256" key="12">
    <source>
        <dbReference type="PIRNR" id="PIRNR000283"/>
    </source>
</evidence>
<dbReference type="Proteomes" id="UP000799772">
    <property type="component" value="Unassembled WGS sequence"/>
</dbReference>
<evidence type="ECO:0000256" key="8">
    <source>
        <dbReference type="ARBA" id="ARBA00023002"/>
    </source>
</evidence>
<evidence type="ECO:0000256" key="13">
    <source>
        <dbReference type="SAM" id="Phobius"/>
    </source>
</evidence>
<dbReference type="AlphaFoldDB" id="A0A9P4IJJ9"/>
<dbReference type="OrthoDB" id="2317211at2759"/>
<comment type="caution">
    <text evidence="14">The sequence shown here is derived from an EMBL/GenBank/DDBJ whole genome shotgun (WGS) entry which is preliminary data.</text>
</comment>
<keyword evidence="9 12" id="KW-0496">Mitochondrion</keyword>
<evidence type="ECO:0000256" key="7">
    <source>
        <dbReference type="ARBA" id="ARBA00022989"/>
    </source>
</evidence>
<dbReference type="PANTHER" id="PTHR28264">
    <property type="entry name" value="CYTOCHROME C OXIDASE SUBUNIT 7A"/>
    <property type="match status" value="1"/>
</dbReference>
<dbReference type="InterPro" id="IPR014368">
    <property type="entry name" value="Cyt_c_oxidase_su7a_fun"/>
</dbReference>
<comment type="subcellular location">
    <subcellularLocation>
        <location evidence="1">Mitochondrion inner membrane</location>
        <topology evidence="1">Single-pass membrane protein</topology>
    </subcellularLocation>
</comment>
<evidence type="ECO:0000313" key="15">
    <source>
        <dbReference type="Proteomes" id="UP000799772"/>
    </source>
</evidence>
<dbReference type="GO" id="GO:0004129">
    <property type="term" value="F:cytochrome-c oxidase activity"/>
    <property type="evidence" value="ECO:0007669"/>
    <property type="project" value="TreeGrafter"/>
</dbReference>
<evidence type="ECO:0000256" key="10">
    <source>
        <dbReference type="ARBA" id="ARBA00023136"/>
    </source>
</evidence>
<dbReference type="PIRSF" id="PIRSF000283">
    <property type="entry name" value="COX9"/>
    <property type="match status" value="1"/>
</dbReference>
<comment type="similarity">
    <text evidence="3 12">Belongs to the fungal cytochrome c oxidase subunit 7a family.</text>
</comment>
<evidence type="ECO:0000256" key="6">
    <source>
        <dbReference type="ARBA" id="ARBA00022792"/>
    </source>
</evidence>
<dbReference type="PANTHER" id="PTHR28264:SF1">
    <property type="entry name" value="CYTOCHROME C OXIDASE SUBUNIT 6C"/>
    <property type="match status" value="1"/>
</dbReference>
<evidence type="ECO:0000256" key="2">
    <source>
        <dbReference type="ARBA" id="ARBA00004673"/>
    </source>
</evidence>
<organism evidence="14 15">
    <name type="scientific">Rhizodiscina lignyota</name>
    <dbReference type="NCBI Taxonomy" id="1504668"/>
    <lineage>
        <taxon>Eukaryota</taxon>
        <taxon>Fungi</taxon>
        <taxon>Dikarya</taxon>
        <taxon>Ascomycota</taxon>
        <taxon>Pezizomycotina</taxon>
        <taxon>Dothideomycetes</taxon>
        <taxon>Pleosporomycetidae</taxon>
        <taxon>Aulographales</taxon>
        <taxon>Rhizodiscinaceae</taxon>
        <taxon>Rhizodiscina</taxon>
    </lineage>
</organism>
<gene>
    <name evidence="14" type="ORF">NA57DRAFT_75180</name>
</gene>
<keyword evidence="15" id="KW-1185">Reference proteome</keyword>
<evidence type="ECO:0000256" key="1">
    <source>
        <dbReference type="ARBA" id="ARBA00004434"/>
    </source>
</evidence>
<keyword evidence="6 12" id="KW-0999">Mitochondrion inner membrane</keyword>
<keyword evidence="5 13" id="KW-0812">Transmembrane</keyword>
<evidence type="ECO:0000256" key="4">
    <source>
        <dbReference type="ARBA" id="ARBA00016081"/>
    </source>
</evidence>
<reference evidence="14" key="1">
    <citation type="journal article" date="2020" name="Stud. Mycol.">
        <title>101 Dothideomycetes genomes: a test case for predicting lifestyles and emergence of pathogens.</title>
        <authorList>
            <person name="Haridas S."/>
            <person name="Albert R."/>
            <person name="Binder M."/>
            <person name="Bloem J."/>
            <person name="Labutti K."/>
            <person name="Salamov A."/>
            <person name="Andreopoulos B."/>
            <person name="Baker S."/>
            <person name="Barry K."/>
            <person name="Bills G."/>
            <person name="Bluhm B."/>
            <person name="Cannon C."/>
            <person name="Castanera R."/>
            <person name="Culley D."/>
            <person name="Daum C."/>
            <person name="Ezra D."/>
            <person name="Gonzalez J."/>
            <person name="Henrissat B."/>
            <person name="Kuo A."/>
            <person name="Liang C."/>
            <person name="Lipzen A."/>
            <person name="Lutzoni F."/>
            <person name="Magnuson J."/>
            <person name="Mondo S."/>
            <person name="Nolan M."/>
            <person name="Ohm R."/>
            <person name="Pangilinan J."/>
            <person name="Park H.-J."/>
            <person name="Ramirez L."/>
            <person name="Alfaro M."/>
            <person name="Sun H."/>
            <person name="Tritt A."/>
            <person name="Yoshinaga Y."/>
            <person name="Zwiers L.-H."/>
            <person name="Turgeon B."/>
            <person name="Goodwin S."/>
            <person name="Spatafora J."/>
            <person name="Crous P."/>
            <person name="Grigoriev I."/>
        </authorList>
    </citation>
    <scope>NUCLEOTIDE SEQUENCE</scope>
    <source>
        <strain evidence="14">CBS 133067</strain>
    </source>
</reference>
<dbReference type="GO" id="GO:0005743">
    <property type="term" value="C:mitochondrial inner membrane"/>
    <property type="evidence" value="ECO:0007669"/>
    <property type="project" value="UniProtKB-SubCell"/>
</dbReference>
<evidence type="ECO:0000256" key="3">
    <source>
        <dbReference type="ARBA" id="ARBA00008862"/>
    </source>
</evidence>
<evidence type="ECO:0000313" key="14">
    <source>
        <dbReference type="EMBL" id="KAF2099677.1"/>
    </source>
</evidence>
<name>A0A9P4IJJ9_9PEZI</name>
<keyword evidence="10 12" id="KW-0472">Membrane</keyword>
<dbReference type="GO" id="GO:0006123">
    <property type="term" value="P:mitochondrial electron transport, cytochrome c to oxygen"/>
    <property type="evidence" value="ECO:0007669"/>
    <property type="project" value="InterPro"/>
</dbReference>
<comment type="pathway">
    <text evidence="2 12">Energy metabolism; oxidative phosphorylation.</text>
</comment>
<keyword evidence="7 13" id="KW-1133">Transmembrane helix</keyword>
<evidence type="ECO:0000256" key="9">
    <source>
        <dbReference type="ARBA" id="ARBA00023128"/>
    </source>
</evidence>
<proteinExistence type="inferred from homology"/>
<evidence type="ECO:0000256" key="11">
    <source>
        <dbReference type="ARBA" id="ARBA00031091"/>
    </source>
</evidence>
<protein>
    <recommendedName>
        <fullName evidence="4 12">Cytochrome c oxidase subunit 9, mitochondrial</fullName>
    </recommendedName>
    <alternativeName>
        <fullName evidence="11 12">Cytochrome c oxidase polypeptide VIIA</fullName>
    </alternativeName>
</protein>
<keyword evidence="8 12" id="KW-0560">Oxidoreductase</keyword>
<dbReference type="CDD" id="cd22888">
    <property type="entry name" value="CcO_VIIa_fungal"/>
    <property type="match status" value="1"/>
</dbReference>
<accession>A0A9P4IJJ9</accession>
<evidence type="ECO:0000256" key="5">
    <source>
        <dbReference type="ARBA" id="ARBA00022692"/>
    </source>
</evidence>
<comment type="function">
    <text evidence="12">Component of the cytochrome c oxidase, the last enzyme in the mitochondrial electron transport chain which drives oxidative phosphorylation.</text>
</comment>
<feature type="transmembrane region" description="Helical" evidence="13">
    <location>
        <begin position="14"/>
        <end position="33"/>
    </location>
</feature>
<sequence length="62" mass="6987">MPIKPITGMLRRHLVVDLAVAFGLGTSAGYLWWYGYHVPNVRHRDAYYAKLEDERAAAAGQL</sequence>
<dbReference type="GO" id="GO:0016491">
    <property type="term" value="F:oxidoreductase activity"/>
    <property type="evidence" value="ECO:0007669"/>
    <property type="project" value="UniProtKB-KW"/>
</dbReference>